<feature type="region of interest" description="Disordered" evidence="1">
    <location>
        <begin position="455"/>
        <end position="536"/>
    </location>
</feature>
<keyword evidence="4" id="KW-1185">Reference proteome</keyword>
<dbReference type="InterPro" id="IPR045509">
    <property type="entry name" value="HD_assoc_2"/>
</dbReference>
<dbReference type="Gene3D" id="3.30.70.2760">
    <property type="match status" value="1"/>
</dbReference>
<dbReference type="PANTHER" id="PTHR11373:SF4">
    <property type="entry name" value="DEOXYNUCLEOSIDE TRIPHOSPHATE TRIPHOSPHOHYDROLASE SAMHD1"/>
    <property type="match status" value="1"/>
</dbReference>
<dbReference type="OrthoDB" id="9991235at2759"/>
<accession>A0A5C3Q5P9</accession>
<dbReference type="GO" id="GO:0008832">
    <property type="term" value="F:dGTPase activity"/>
    <property type="evidence" value="ECO:0007669"/>
    <property type="project" value="TreeGrafter"/>
</dbReference>
<dbReference type="Gene3D" id="1.10.3210.10">
    <property type="entry name" value="Hypothetical protein af1432"/>
    <property type="match status" value="1"/>
</dbReference>
<reference evidence="3 4" key="1">
    <citation type="journal article" date="2019" name="Nat. Ecol. Evol.">
        <title>Megaphylogeny resolves global patterns of mushroom evolution.</title>
        <authorList>
            <person name="Varga T."/>
            <person name="Krizsan K."/>
            <person name="Foldi C."/>
            <person name="Dima B."/>
            <person name="Sanchez-Garcia M."/>
            <person name="Sanchez-Ramirez S."/>
            <person name="Szollosi G.J."/>
            <person name="Szarkandi J.G."/>
            <person name="Papp V."/>
            <person name="Albert L."/>
            <person name="Andreopoulos W."/>
            <person name="Angelini C."/>
            <person name="Antonin V."/>
            <person name="Barry K.W."/>
            <person name="Bougher N.L."/>
            <person name="Buchanan P."/>
            <person name="Buyck B."/>
            <person name="Bense V."/>
            <person name="Catcheside P."/>
            <person name="Chovatia M."/>
            <person name="Cooper J."/>
            <person name="Damon W."/>
            <person name="Desjardin D."/>
            <person name="Finy P."/>
            <person name="Geml J."/>
            <person name="Haridas S."/>
            <person name="Hughes K."/>
            <person name="Justo A."/>
            <person name="Karasinski D."/>
            <person name="Kautmanova I."/>
            <person name="Kiss B."/>
            <person name="Kocsube S."/>
            <person name="Kotiranta H."/>
            <person name="LaButti K.M."/>
            <person name="Lechner B.E."/>
            <person name="Liimatainen K."/>
            <person name="Lipzen A."/>
            <person name="Lukacs Z."/>
            <person name="Mihaltcheva S."/>
            <person name="Morgado L.N."/>
            <person name="Niskanen T."/>
            <person name="Noordeloos M.E."/>
            <person name="Ohm R.A."/>
            <person name="Ortiz-Santana B."/>
            <person name="Ovrebo C."/>
            <person name="Racz N."/>
            <person name="Riley R."/>
            <person name="Savchenko A."/>
            <person name="Shiryaev A."/>
            <person name="Soop K."/>
            <person name="Spirin V."/>
            <person name="Szebenyi C."/>
            <person name="Tomsovsky M."/>
            <person name="Tulloss R.E."/>
            <person name="Uehling J."/>
            <person name="Grigoriev I.V."/>
            <person name="Vagvolgyi C."/>
            <person name="Papp T."/>
            <person name="Martin F.M."/>
            <person name="Miettinen O."/>
            <person name="Hibbett D.S."/>
            <person name="Nagy L.G."/>
        </authorList>
    </citation>
    <scope>NUCLEOTIDE SEQUENCE [LARGE SCALE GENOMIC DNA]</scope>
    <source>
        <strain evidence="3 4">CBS 309.79</strain>
    </source>
</reference>
<evidence type="ECO:0000256" key="1">
    <source>
        <dbReference type="SAM" id="MobiDB-lite"/>
    </source>
</evidence>
<feature type="compositionally biased region" description="Basic residues" evidence="1">
    <location>
        <begin position="527"/>
        <end position="536"/>
    </location>
</feature>
<dbReference type="AlphaFoldDB" id="A0A5C3Q5P9"/>
<dbReference type="Proteomes" id="UP000305067">
    <property type="component" value="Unassembled WGS sequence"/>
</dbReference>
<dbReference type="InterPro" id="IPR003607">
    <property type="entry name" value="HD/PDEase_dom"/>
</dbReference>
<dbReference type="GO" id="GO:0006203">
    <property type="term" value="P:dGTP catabolic process"/>
    <property type="evidence" value="ECO:0007669"/>
    <property type="project" value="TreeGrafter"/>
</dbReference>
<dbReference type="GO" id="GO:0005634">
    <property type="term" value="C:nucleus"/>
    <property type="evidence" value="ECO:0007669"/>
    <property type="project" value="TreeGrafter"/>
</dbReference>
<evidence type="ECO:0000313" key="3">
    <source>
        <dbReference type="EMBL" id="TFK96329.1"/>
    </source>
</evidence>
<dbReference type="CDD" id="cd00077">
    <property type="entry name" value="HDc"/>
    <property type="match status" value="1"/>
</dbReference>
<dbReference type="InterPro" id="IPR050135">
    <property type="entry name" value="dGTPase-like"/>
</dbReference>
<name>A0A5C3Q5P9_9AGAR</name>
<protein>
    <recommendedName>
        <fullName evidence="2">HD/PDEase domain-containing protein</fullName>
    </recommendedName>
</protein>
<dbReference type="InterPro" id="IPR006674">
    <property type="entry name" value="HD_domain"/>
</dbReference>
<dbReference type="Pfam" id="PF19276">
    <property type="entry name" value="HD_assoc_2"/>
    <property type="match status" value="1"/>
</dbReference>
<dbReference type="Pfam" id="PF01966">
    <property type="entry name" value="HD"/>
    <property type="match status" value="1"/>
</dbReference>
<feature type="domain" description="HD/PDEase" evidence="2">
    <location>
        <begin position="57"/>
        <end position="204"/>
    </location>
</feature>
<dbReference type="SUPFAM" id="SSF109604">
    <property type="entry name" value="HD-domain/PDEase-like"/>
    <property type="match status" value="1"/>
</dbReference>
<feature type="compositionally biased region" description="Polar residues" evidence="1">
    <location>
        <begin position="504"/>
        <end position="516"/>
    </location>
</feature>
<gene>
    <name evidence="3" type="ORF">BDV98DRAFT_576283</name>
</gene>
<dbReference type="SMART" id="SM00471">
    <property type="entry name" value="HDc"/>
    <property type="match status" value="1"/>
</dbReference>
<proteinExistence type="predicted"/>
<sequence>MEFYDDEAPSGSRFIRDPIHDYINLDPAISQFVDSRAYQRLRNINQLAACHYIWPSASHSRFEHCLGVYHLARKMVKHLQSQQPDLNIDEREVFCVSVAGLCHDLGHGPWSHAWDGLFMPKAAPGKPAWKHEQGSEMMFDFLLRDNDIKMDEKDVIFIKALIRGDHSRCPTEKPFLFDIVANERNGIDVDKFDYILRDVFMIGDKGNLSMTRLIESARVIEGQICYEIKNADQIYELCYNRFSLHKRIYNHKTTRAIEHMIVDALLAAEPVLKFTEDVFIPEKFLYLTDDLMALIERTTQPELKVSRDIITRIKLRQLYKMVDNKTFEWAHFDLCRQYFTPAKIVSAAKELARDPASGLSSPEHGAESLTQEDVLADFCTLHYGKKDKNPLDTVKFYSKRSPNVSYHPKPGDVSMLVPTCFGEILLRVYTKKPEFFGLVQAGYRQLLQDFPAELGETKSESEEPETVAARTGNDGLATPPREQSTPPIITPKSPGATKRKVSASPRTGSWDNNAFTTVPLGYNCSPTKKKRKLEHD</sequence>
<evidence type="ECO:0000313" key="4">
    <source>
        <dbReference type="Proteomes" id="UP000305067"/>
    </source>
</evidence>
<organism evidence="3 4">
    <name type="scientific">Pterulicium gracile</name>
    <dbReference type="NCBI Taxonomy" id="1884261"/>
    <lineage>
        <taxon>Eukaryota</taxon>
        <taxon>Fungi</taxon>
        <taxon>Dikarya</taxon>
        <taxon>Basidiomycota</taxon>
        <taxon>Agaricomycotina</taxon>
        <taxon>Agaricomycetes</taxon>
        <taxon>Agaricomycetidae</taxon>
        <taxon>Agaricales</taxon>
        <taxon>Pleurotineae</taxon>
        <taxon>Pterulaceae</taxon>
        <taxon>Pterulicium</taxon>
    </lineage>
</organism>
<dbReference type="EMBL" id="ML178862">
    <property type="protein sequence ID" value="TFK96329.1"/>
    <property type="molecule type" value="Genomic_DNA"/>
</dbReference>
<evidence type="ECO:0000259" key="2">
    <source>
        <dbReference type="SMART" id="SM00471"/>
    </source>
</evidence>
<dbReference type="STRING" id="1884261.A0A5C3Q5P9"/>
<dbReference type="PANTHER" id="PTHR11373">
    <property type="entry name" value="DEOXYNUCLEOSIDE TRIPHOSPHATE TRIPHOSPHOHYDROLASE"/>
    <property type="match status" value="1"/>
</dbReference>